<dbReference type="Gene3D" id="3.40.720.10">
    <property type="entry name" value="Alkaline Phosphatase, subunit A"/>
    <property type="match status" value="1"/>
</dbReference>
<organism evidence="3 4">
    <name type="scientific">Sinobacterium caligoides</name>
    <dbReference type="NCBI Taxonomy" id="933926"/>
    <lineage>
        <taxon>Bacteria</taxon>
        <taxon>Pseudomonadati</taxon>
        <taxon>Pseudomonadota</taxon>
        <taxon>Gammaproteobacteria</taxon>
        <taxon>Cellvibrionales</taxon>
        <taxon>Spongiibacteraceae</taxon>
        <taxon>Sinobacterium</taxon>
    </lineage>
</organism>
<reference evidence="3 4" key="1">
    <citation type="submission" date="2018-11" db="EMBL/GenBank/DDBJ databases">
        <title>Genomic Encyclopedia of Type Strains, Phase IV (KMG-IV): sequencing the most valuable type-strain genomes for metagenomic binning, comparative biology and taxonomic classification.</title>
        <authorList>
            <person name="Goeker M."/>
        </authorList>
    </citation>
    <scope>NUCLEOTIDE SEQUENCE [LARGE SCALE GENOMIC DNA]</scope>
    <source>
        <strain evidence="3 4">DSM 100316</strain>
    </source>
</reference>
<sequence length="560" mass="63896">MILYSKYTPLSINAILIHTIAICSAYITLLYCTPRKLLVFSISTLSILLLLLYIGNIVAINYWNDTISWSFLINNVSVLSKELQRFPVYVFAFLLIAIALLIKIYSKLLNLQTDFRRHFGILPIIPILLFLFYYSLYSIQENISSTLQGEPLFEFFNEKQKATITVKAPAAAAPNRIALQKEKNQPNIILIHGDALRADRLSAYGNTRKTTPFIDSLISEMGGVKIENSMSNCSETICGIASVTASRFSYNENTKNIFTILAENGYTNNFIGTGDLYHGRLDQYLNPITYNFLRADLNEKYYKHDDRFIIDTLSSYPPSSQHPQLFYLRMMSSHPLGDHRQKYKRYQPTPNSLFSMATWGKNILEAQINAHDNFASQFDGYVENIFSIMRAKGYLDNAVVVIFGDHGDAMGEHGYQGHYNSIYQEEIHVPIIIWASNNIDMKVNTNSFATLMDIPPTLLHHLKIAIPKSFLGQPLQIDNSEKIAYLDSKRKVAGVLYQSEEKIYKLFISKKDLHPLHLFELESDPGERSDVHKQKKEITKKLADLYSKFINPQLGSEAIQ</sequence>
<name>A0A3N2DM05_9GAMM</name>
<feature type="transmembrane region" description="Helical" evidence="1">
    <location>
        <begin position="86"/>
        <end position="106"/>
    </location>
</feature>
<evidence type="ECO:0000313" key="4">
    <source>
        <dbReference type="Proteomes" id="UP000275394"/>
    </source>
</evidence>
<dbReference type="InterPro" id="IPR000917">
    <property type="entry name" value="Sulfatase_N"/>
</dbReference>
<evidence type="ECO:0000256" key="1">
    <source>
        <dbReference type="SAM" id="Phobius"/>
    </source>
</evidence>
<feature type="transmembrane region" description="Helical" evidence="1">
    <location>
        <begin position="38"/>
        <end position="63"/>
    </location>
</feature>
<dbReference type="EMBL" id="RKHR01000005">
    <property type="protein sequence ID" value="ROS00365.1"/>
    <property type="molecule type" value="Genomic_DNA"/>
</dbReference>
<protein>
    <submittedName>
        <fullName evidence="3">Arylsulfatase A-like enzyme</fullName>
    </submittedName>
</protein>
<dbReference type="SUPFAM" id="SSF53649">
    <property type="entry name" value="Alkaline phosphatase-like"/>
    <property type="match status" value="1"/>
</dbReference>
<gene>
    <name evidence="3" type="ORF">EDC56_3016</name>
</gene>
<keyword evidence="4" id="KW-1185">Reference proteome</keyword>
<feature type="transmembrane region" description="Helical" evidence="1">
    <location>
        <begin position="118"/>
        <end position="137"/>
    </location>
</feature>
<evidence type="ECO:0000313" key="3">
    <source>
        <dbReference type="EMBL" id="ROS00365.1"/>
    </source>
</evidence>
<keyword evidence="1" id="KW-1133">Transmembrane helix</keyword>
<dbReference type="Pfam" id="PF00884">
    <property type="entry name" value="Sulfatase"/>
    <property type="match status" value="1"/>
</dbReference>
<dbReference type="PANTHER" id="PTHR43751">
    <property type="entry name" value="SULFATASE"/>
    <property type="match status" value="1"/>
</dbReference>
<proteinExistence type="predicted"/>
<evidence type="ECO:0000259" key="2">
    <source>
        <dbReference type="Pfam" id="PF00884"/>
    </source>
</evidence>
<dbReference type="AlphaFoldDB" id="A0A3N2DM05"/>
<feature type="domain" description="Sulfatase N-terminal" evidence="2">
    <location>
        <begin position="186"/>
        <end position="463"/>
    </location>
</feature>
<feature type="transmembrane region" description="Helical" evidence="1">
    <location>
        <begin position="12"/>
        <end position="31"/>
    </location>
</feature>
<accession>A0A3N2DM05</accession>
<dbReference type="InterPro" id="IPR017850">
    <property type="entry name" value="Alkaline_phosphatase_core_sf"/>
</dbReference>
<keyword evidence="1" id="KW-0812">Transmembrane</keyword>
<dbReference type="Proteomes" id="UP000275394">
    <property type="component" value="Unassembled WGS sequence"/>
</dbReference>
<dbReference type="PANTHER" id="PTHR43751:SF3">
    <property type="entry name" value="SULFATASE N-TERMINAL DOMAIN-CONTAINING PROTEIN"/>
    <property type="match status" value="1"/>
</dbReference>
<dbReference type="InterPro" id="IPR052701">
    <property type="entry name" value="GAG_Ulvan_Degrading_Sulfatases"/>
</dbReference>
<keyword evidence="1" id="KW-0472">Membrane</keyword>
<comment type="caution">
    <text evidence="3">The sequence shown here is derived from an EMBL/GenBank/DDBJ whole genome shotgun (WGS) entry which is preliminary data.</text>
</comment>